<comment type="caution">
    <text evidence="2">The sequence shown here is derived from an EMBL/GenBank/DDBJ whole genome shotgun (WGS) entry which is preliminary data.</text>
</comment>
<dbReference type="OrthoDB" id="69748at2"/>
<protein>
    <submittedName>
        <fullName evidence="2">IS630 family transposase</fullName>
    </submittedName>
</protein>
<proteinExistence type="predicted"/>
<dbReference type="Pfam" id="PF13358">
    <property type="entry name" value="DDE_3"/>
    <property type="match status" value="1"/>
</dbReference>
<dbReference type="AlphaFoldDB" id="A0A3S1BVK0"/>
<evidence type="ECO:0000259" key="1">
    <source>
        <dbReference type="Pfam" id="PF13358"/>
    </source>
</evidence>
<dbReference type="InterPro" id="IPR038717">
    <property type="entry name" value="Tc1-like_DDE_dom"/>
</dbReference>
<dbReference type="Proteomes" id="UP000271624">
    <property type="component" value="Unassembled WGS sequence"/>
</dbReference>
<reference evidence="2" key="1">
    <citation type="submission" date="2018-12" db="EMBL/GenBank/DDBJ databases">
        <authorList>
            <person name="Will S."/>
            <person name="Neumann-Schaal M."/>
            <person name="Henke P."/>
        </authorList>
    </citation>
    <scope>NUCLEOTIDE SEQUENCE</scope>
    <source>
        <strain evidence="2">PCC 7102</strain>
    </source>
</reference>
<dbReference type="EMBL" id="RSCL01000026">
    <property type="protein sequence ID" value="RUS99404.1"/>
    <property type="molecule type" value="Genomic_DNA"/>
</dbReference>
<dbReference type="NCBIfam" id="NF033545">
    <property type="entry name" value="transpos_IS630"/>
    <property type="match status" value="1"/>
</dbReference>
<accession>A0A3S1BVK0</accession>
<reference evidence="2" key="2">
    <citation type="journal article" date="2019" name="Genome Biol. Evol.">
        <title>Day and night: Metabolic profiles and evolutionary relationships of six axenic non-marine cyanobacteria.</title>
        <authorList>
            <person name="Will S.E."/>
            <person name="Henke P."/>
            <person name="Boedeker C."/>
            <person name="Huang S."/>
            <person name="Brinkmann H."/>
            <person name="Rohde M."/>
            <person name="Jarek M."/>
            <person name="Friedl T."/>
            <person name="Seufert S."/>
            <person name="Schumacher M."/>
            <person name="Overmann J."/>
            <person name="Neumann-Schaal M."/>
            <person name="Petersen J."/>
        </authorList>
    </citation>
    <scope>NUCLEOTIDE SEQUENCE [LARGE SCALE GENOMIC DNA]</scope>
    <source>
        <strain evidence="2">PCC 7102</strain>
    </source>
</reference>
<evidence type="ECO:0000313" key="2">
    <source>
        <dbReference type="EMBL" id="RUS92248.1"/>
    </source>
</evidence>
<gene>
    <name evidence="3" type="ORF">DSM106972_078460</name>
    <name evidence="2" type="ORF">DSM106972_099700</name>
</gene>
<dbReference type="EMBL" id="RSCL01000099">
    <property type="protein sequence ID" value="RUS92248.1"/>
    <property type="molecule type" value="Genomic_DNA"/>
</dbReference>
<feature type="domain" description="Tc1-like transposase DDE" evidence="1">
    <location>
        <begin position="200"/>
        <end position="338"/>
    </location>
</feature>
<name>A0A3S1BVK0_9CYAN</name>
<evidence type="ECO:0000313" key="4">
    <source>
        <dbReference type="Proteomes" id="UP000271624"/>
    </source>
</evidence>
<evidence type="ECO:0000313" key="3">
    <source>
        <dbReference type="EMBL" id="RUS99404.1"/>
    </source>
</evidence>
<dbReference type="InterPro" id="IPR009057">
    <property type="entry name" value="Homeodomain-like_sf"/>
</dbReference>
<dbReference type="Pfam" id="PF13565">
    <property type="entry name" value="HTH_32"/>
    <property type="match status" value="1"/>
</dbReference>
<dbReference type="SUPFAM" id="SSF46689">
    <property type="entry name" value="Homeodomain-like"/>
    <property type="match status" value="1"/>
</dbReference>
<organism evidence="2 4">
    <name type="scientific">Dulcicalothrix desertica PCC 7102</name>
    <dbReference type="NCBI Taxonomy" id="232991"/>
    <lineage>
        <taxon>Bacteria</taxon>
        <taxon>Bacillati</taxon>
        <taxon>Cyanobacteriota</taxon>
        <taxon>Cyanophyceae</taxon>
        <taxon>Nostocales</taxon>
        <taxon>Calotrichaceae</taxon>
        <taxon>Dulcicalothrix</taxon>
    </lineage>
</organism>
<keyword evidence="4" id="KW-1185">Reference proteome</keyword>
<dbReference type="RefSeq" id="WP_127085906.1">
    <property type="nucleotide sequence ID" value="NZ_RSCL01000026.1"/>
</dbReference>
<dbReference type="InterPro" id="IPR047655">
    <property type="entry name" value="Transpos_IS630-like"/>
</dbReference>
<sequence length="377" mass="43689">MNKKHKVNLSDDQRVQLLDFVKKGKAGAREIRRAHTLLMADSGSTDEAIARTLHTSINTVSRTRQQFCEENLESTLSERPRSGKPSLVTDTLEAYLIATTCSKAPEGSGCWTLKMLADRMVSLEIIDTISTSTISRTLRNIDLKPWLIEQWCIPQLSSEYVYKMEDVLDVYAQPPDARRPLVCFDERLCLLIENVHEPIPPKPKTEDKPGQKEKIDYEYERNGTCNLFAFLAPHLGWRHVKVTDRRTKVDFAYCMKELVDVHFPEADVIKLVMDNLNTHTIGALYEVFEPAEARRIAQKLEIHHTPKHGSWLNMVESELSVLVRQCLNRRLPNIETLKKEVSIWEENRNENQVRVNWRFRKEDARIKLKRVYPTPQN</sequence>